<accession>A0ABT4REG6</accession>
<dbReference type="InterPro" id="IPR011330">
    <property type="entry name" value="Glyco_hydro/deAcase_b/a-brl"/>
</dbReference>
<dbReference type="CDD" id="cd10917">
    <property type="entry name" value="CE4_NodB_like_6s_7s"/>
    <property type="match status" value="1"/>
</dbReference>
<dbReference type="Proteomes" id="UP001147700">
    <property type="component" value="Unassembled WGS sequence"/>
</dbReference>
<evidence type="ECO:0000313" key="2">
    <source>
        <dbReference type="EMBL" id="MDA0136912.1"/>
    </source>
</evidence>
<dbReference type="EMBL" id="JAPCID010000006">
    <property type="protein sequence ID" value="MDA0136912.1"/>
    <property type="molecule type" value="Genomic_DNA"/>
</dbReference>
<keyword evidence="3" id="KW-1185">Reference proteome</keyword>
<dbReference type="PANTHER" id="PTHR10587">
    <property type="entry name" value="GLYCOSYL TRANSFERASE-RELATED"/>
    <property type="match status" value="1"/>
</dbReference>
<gene>
    <name evidence="2" type="ORF">OJ962_05330</name>
</gene>
<sequence>MLAARGLRASFFVVGEALREHRALAERAHAEGHWIGNHTLTHPRPLGESGVEVREIEAAQAELRELAHPDRLFRPSGAGGDLAPGLLSSAAVESLTAGRFTCVLWNAVPGDWTDAGWVETALDQIAAQEWTLLVLHDVDGACADRLDEFLARVDAEIVQDFPPDCVPIARGAVTRPLDPYLR</sequence>
<organism evidence="2 3">
    <name type="scientific">Solirubrobacter deserti</name>
    <dbReference type="NCBI Taxonomy" id="2282478"/>
    <lineage>
        <taxon>Bacteria</taxon>
        <taxon>Bacillati</taxon>
        <taxon>Actinomycetota</taxon>
        <taxon>Thermoleophilia</taxon>
        <taxon>Solirubrobacterales</taxon>
        <taxon>Solirubrobacteraceae</taxon>
        <taxon>Solirubrobacter</taxon>
    </lineage>
</organism>
<feature type="domain" description="NodB homology" evidence="1">
    <location>
        <begin position="2"/>
        <end position="77"/>
    </location>
</feature>
<comment type="caution">
    <text evidence="2">The sequence shown here is derived from an EMBL/GenBank/DDBJ whole genome shotgun (WGS) entry which is preliminary data.</text>
</comment>
<dbReference type="InterPro" id="IPR050248">
    <property type="entry name" value="Polysacc_deacetylase_ArnD"/>
</dbReference>
<reference evidence="2" key="1">
    <citation type="submission" date="2022-10" db="EMBL/GenBank/DDBJ databases">
        <title>The WGS of Solirubrobacter sp. CPCC 204708.</title>
        <authorList>
            <person name="Jiang Z."/>
        </authorList>
    </citation>
    <scope>NUCLEOTIDE SEQUENCE</scope>
    <source>
        <strain evidence="2">CPCC 204708</strain>
    </source>
</reference>
<dbReference type="SUPFAM" id="SSF88713">
    <property type="entry name" value="Glycoside hydrolase/deacetylase"/>
    <property type="match status" value="1"/>
</dbReference>
<protein>
    <submittedName>
        <fullName evidence="2">Polysaccharide deacetylase family protein</fullName>
    </submittedName>
</protein>
<dbReference type="Gene3D" id="3.20.20.370">
    <property type="entry name" value="Glycoside hydrolase/deacetylase"/>
    <property type="match status" value="1"/>
</dbReference>
<name>A0ABT4REG6_9ACTN</name>
<dbReference type="RefSeq" id="WP_270006224.1">
    <property type="nucleotide sequence ID" value="NZ_JAPCID010000006.1"/>
</dbReference>
<proteinExistence type="predicted"/>
<evidence type="ECO:0000313" key="3">
    <source>
        <dbReference type="Proteomes" id="UP001147700"/>
    </source>
</evidence>
<dbReference type="Pfam" id="PF01522">
    <property type="entry name" value="Polysacc_deac_1"/>
    <property type="match status" value="1"/>
</dbReference>
<dbReference type="InterPro" id="IPR002509">
    <property type="entry name" value="NODB_dom"/>
</dbReference>
<evidence type="ECO:0000259" key="1">
    <source>
        <dbReference type="Pfam" id="PF01522"/>
    </source>
</evidence>